<dbReference type="PRINTS" id="PR00040">
    <property type="entry name" value="HTHMERR"/>
</dbReference>
<feature type="domain" description="HTH merR-type" evidence="2">
    <location>
        <begin position="1"/>
        <end position="70"/>
    </location>
</feature>
<gene>
    <name evidence="3" type="primary">mta_3</name>
    <name evidence="3" type="ORF">A21D_01904</name>
</gene>
<organism evidence="3 4">
    <name type="scientific">Virgibacillus dokdonensis</name>
    <dbReference type="NCBI Taxonomy" id="302167"/>
    <lineage>
        <taxon>Bacteria</taxon>
        <taxon>Bacillati</taxon>
        <taxon>Bacillota</taxon>
        <taxon>Bacilli</taxon>
        <taxon>Bacillales</taxon>
        <taxon>Bacillaceae</taxon>
        <taxon>Virgibacillus</taxon>
    </lineage>
</organism>
<dbReference type="GO" id="GO:0003677">
    <property type="term" value="F:DNA binding"/>
    <property type="evidence" value="ECO:0007669"/>
    <property type="project" value="UniProtKB-KW"/>
</dbReference>
<dbReference type="EMBL" id="CP018622">
    <property type="protein sequence ID" value="AUJ24985.1"/>
    <property type="molecule type" value="Genomic_DNA"/>
</dbReference>
<dbReference type="PROSITE" id="PS50937">
    <property type="entry name" value="HTH_MERR_2"/>
    <property type="match status" value="1"/>
</dbReference>
<dbReference type="SMART" id="SM00422">
    <property type="entry name" value="HTH_MERR"/>
    <property type="match status" value="1"/>
</dbReference>
<sequence>MISIKEITKQTGITVRTMRYYDQINLLSPADKTEGGHRLYGEKELIKLQEIQFLKTLGFSLQAIKDMLENENHDWFSGLQNQLNYILKEKEKLGEMESILRGLLHEMVLEDQIDLLQLQKLIQIYQKDFHKREAYLKQMFDQEERKLLDMLPNINHGDPDTMEWIALMAQLKQHMLKGVSAPEVQRIIRRMDEKTVEVYGDCPEFIDKLWEIRKSPEKSQEAGFYPLDQELLEFVEKAFVIYQNNRKEA</sequence>
<dbReference type="PANTHER" id="PTHR30204:SF96">
    <property type="entry name" value="CHROMOSOME-ANCHORING PROTEIN RACA"/>
    <property type="match status" value="1"/>
</dbReference>
<dbReference type="AlphaFoldDB" id="A0A2K9IZW5"/>
<dbReference type="PANTHER" id="PTHR30204">
    <property type="entry name" value="REDOX-CYCLING DRUG-SENSING TRANSCRIPTIONAL ACTIVATOR SOXR"/>
    <property type="match status" value="1"/>
</dbReference>
<evidence type="ECO:0000313" key="4">
    <source>
        <dbReference type="Proteomes" id="UP000234237"/>
    </source>
</evidence>
<dbReference type="RefSeq" id="WP_101933315.1">
    <property type="nucleotide sequence ID" value="NZ_CP018622.1"/>
</dbReference>
<keyword evidence="1" id="KW-0238">DNA-binding</keyword>
<reference evidence="4" key="1">
    <citation type="submission" date="2016-11" db="EMBL/GenBank/DDBJ databases">
        <title>Complete genome sequence of Virgibacillus pantothenticus 21D, a halophilic bacterium isolated from the deep hypersaline anoxic basin Discovery in the Mediterranean Sea.</title>
        <authorList>
            <person name="Zeaiter Z."/>
            <person name="Booth J.M."/>
            <person name="Prosdocimi E.M."/>
            <person name="Mapelli F."/>
            <person name="Fusi M."/>
            <person name="Daffonchio D."/>
            <person name="Borin S."/>
            <person name="Crotti E."/>
        </authorList>
    </citation>
    <scope>NUCLEOTIDE SEQUENCE [LARGE SCALE GENOMIC DNA]</scope>
    <source>
        <strain evidence="4">21D</strain>
    </source>
</reference>
<evidence type="ECO:0000313" key="3">
    <source>
        <dbReference type="EMBL" id="AUJ24985.1"/>
    </source>
</evidence>
<dbReference type="Gene3D" id="1.10.1660.10">
    <property type="match status" value="1"/>
</dbReference>
<name>A0A2K9IZW5_9BACI</name>
<dbReference type="CDD" id="cd01106">
    <property type="entry name" value="HTH_TipAL-Mta"/>
    <property type="match status" value="1"/>
</dbReference>
<proteinExistence type="predicted"/>
<accession>A0A2K9IZW5</accession>
<dbReference type="GO" id="GO:0003700">
    <property type="term" value="F:DNA-binding transcription factor activity"/>
    <property type="evidence" value="ECO:0007669"/>
    <property type="project" value="InterPro"/>
</dbReference>
<evidence type="ECO:0000259" key="2">
    <source>
        <dbReference type="PROSITE" id="PS50937"/>
    </source>
</evidence>
<dbReference type="InterPro" id="IPR047057">
    <property type="entry name" value="MerR_fam"/>
</dbReference>
<dbReference type="InterPro" id="IPR009061">
    <property type="entry name" value="DNA-bd_dom_put_sf"/>
</dbReference>
<dbReference type="SUPFAM" id="SSF46955">
    <property type="entry name" value="Putative DNA-binding domain"/>
    <property type="match status" value="1"/>
</dbReference>
<dbReference type="KEGG" id="vpn:A21D_01904"/>
<dbReference type="Proteomes" id="UP000234237">
    <property type="component" value="Chromosome"/>
</dbReference>
<dbReference type="InterPro" id="IPR000551">
    <property type="entry name" value="MerR-type_HTH_dom"/>
</dbReference>
<evidence type="ECO:0000256" key="1">
    <source>
        <dbReference type="ARBA" id="ARBA00023125"/>
    </source>
</evidence>
<dbReference type="Pfam" id="PF13411">
    <property type="entry name" value="MerR_1"/>
    <property type="match status" value="1"/>
</dbReference>
<protein>
    <submittedName>
        <fullName evidence="3">HTH-type transcriptional activator mta</fullName>
    </submittedName>
</protein>
<dbReference type="STRING" id="302167.GCA_900166595_00630"/>